<evidence type="ECO:0000313" key="3">
    <source>
        <dbReference type="EMBL" id="RRT49047.1"/>
    </source>
</evidence>
<organism evidence="3 4">
    <name type="scientific">Ensete ventricosum</name>
    <name type="common">Abyssinian banana</name>
    <name type="synonym">Musa ensete</name>
    <dbReference type="NCBI Taxonomy" id="4639"/>
    <lineage>
        <taxon>Eukaryota</taxon>
        <taxon>Viridiplantae</taxon>
        <taxon>Streptophyta</taxon>
        <taxon>Embryophyta</taxon>
        <taxon>Tracheophyta</taxon>
        <taxon>Spermatophyta</taxon>
        <taxon>Magnoliopsida</taxon>
        <taxon>Liliopsida</taxon>
        <taxon>Zingiberales</taxon>
        <taxon>Musaceae</taxon>
        <taxon>Ensete</taxon>
    </lineage>
</organism>
<sequence length="134" mass="14476">DPPPPNSMESLHRRRRQPPPRPRDAAGSLIVSFLFVAVFFGLAYLAGAGDSDAANATEALKGEAAKEGSFADMIDRALEKEFPENEQNGGGSCSSELLVSFALCWEGGFLDAWKCDRRGEFVRVLELVVTDLGS</sequence>
<proteinExistence type="predicted"/>
<evidence type="ECO:0000256" key="1">
    <source>
        <dbReference type="SAM" id="MobiDB-lite"/>
    </source>
</evidence>
<evidence type="ECO:0000313" key="4">
    <source>
        <dbReference type="Proteomes" id="UP000287651"/>
    </source>
</evidence>
<feature type="transmembrane region" description="Helical" evidence="2">
    <location>
        <begin position="25"/>
        <end position="46"/>
    </location>
</feature>
<feature type="non-terminal residue" evidence="3">
    <location>
        <position position="1"/>
    </location>
</feature>
<accession>A0A426YBG3</accession>
<feature type="region of interest" description="Disordered" evidence="1">
    <location>
        <begin position="1"/>
        <end position="23"/>
    </location>
</feature>
<comment type="caution">
    <text evidence="3">The sequence shown here is derived from an EMBL/GenBank/DDBJ whole genome shotgun (WGS) entry which is preliminary data.</text>
</comment>
<dbReference type="Proteomes" id="UP000287651">
    <property type="component" value="Unassembled WGS sequence"/>
</dbReference>
<evidence type="ECO:0000256" key="2">
    <source>
        <dbReference type="SAM" id="Phobius"/>
    </source>
</evidence>
<dbReference type="EMBL" id="AMZH03013571">
    <property type="protein sequence ID" value="RRT49047.1"/>
    <property type="molecule type" value="Genomic_DNA"/>
</dbReference>
<dbReference type="AlphaFoldDB" id="A0A426YBG3"/>
<keyword evidence="2" id="KW-0812">Transmembrane</keyword>
<keyword evidence="2" id="KW-0472">Membrane</keyword>
<protein>
    <submittedName>
        <fullName evidence="3">Uncharacterized protein</fullName>
    </submittedName>
</protein>
<reference evidence="3 4" key="1">
    <citation type="journal article" date="2014" name="Agronomy (Basel)">
        <title>A Draft Genome Sequence for Ensete ventricosum, the Drought-Tolerant Tree Against Hunger.</title>
        <authorList>
            <person name="Harrison J."/>
            <person name="Moore K.A."/>
            <person name="Paszkiewicz K."/>
            <person name="Jones T."/>
            <person name="Grant M."/>
            <person name="Ambacheew D."/>
            <person name="Muzemil S."/>
            <person name="Studholme D.J."/>
        </authorList>
    </citation>
    <scope>NUCLEOTIDE SEQUENCE [LARGE SCALE GENOMIC DNA]</scope>
</reference>
<gene>
    <name evidence="3" type="ORF">B296_00016429</name>
</gene>
<keyword evidence="2" id="KW-1133">Transmembrane helix</keyword>
<name>A0A426YBG3_ENSVE</name>